<evidence type="ECO:0000256" key="1">
    <source>
        <dbReference type="SAM" id="Phobius"/>
    </source>
</evidence>
<keyword evidence="3" id="KW-1185">Reference proteome</keyword>
<sequence length="89" mass="9873">MDLFTPALLPKLLEAGAGLLALVFLLWFVQKLVFGDLAAIRGALVELVEVQRDLVNELRELRGAPPLRPRLVRETRRTRRGVGVANATD</sequence>
<accession>A0A399EJ15</accession>
<feature type="transmembrane region" description="Helical" evidence="1">
    <location>
        <begin position="12"/>
        <end position="29"/>
    </location>
</feature>
<keyword evidence="1" id="KW-1133">Transmembrane helix</keyword>
<evidence type="ECO:0000313" key="2">
    <source>
        <dbReference type="EMBL" id="RIH84714.1"/>
    </source>
</evidence>
<dbReference type="EMBL" id="QXDL01000069">
    <property type="protein sequence ID" value="RIH84714.1"/>
    <property type="molecule type" value="Genomic_DNA"/>
</dbReference>
<dbReference type="AlphaFoldDB" id="A0A399EJ15"/>
<keyword evidence="1" id="KW-0472">Membrane</keyword>
<comment type="caution">
    <text evidence="2">The sequence shown here is derived from an EMBL/GenBank/DDBJ whole genome shotgun (WGS) entry which is preliminary data.</text>
</comment>
<evidence type="ECO:0000313" key="3">
    <source>
        <dbReference type="Proteomes" id="UP000265715"/>
    </source>
</evidence>
<keyword evidence="1" id="KW-0812">Transmembrane</keyword>
<dbReference type="RefSeq" id="WP_119314998.1">
    <property type="nucleotide sequence ID" value="NZ_QXDL01000069.1"/>
</dbReference>
<proteinExistence type="predicted"/>
<name>A0A399EJ15_9DEIN</name>
<protein>
    <submittedName>
        <fullName evidence="2">Uncharacterized protein</fullName>
    </submittedName>
</protein>
<organism evidence="2 3">
    <name type="scientific">Calidithermus terrae</name>
    <dbReference type="NCBI Taxonomy" id="1408545"/>
    <lineage>
        <taxon>Bacteria</taxon>
        <taxon>Thermotogati</taxon>
        <taxon>Deinococcota</taxon>
        <taxon>Deinococci</taxon>
        <taxon>Thermales</taxon>
        <taxon>Thermaceae</taxon>
        <taxon>Calidithermus</taxon>
    </lineage>
</organism>
<dbReference type="Proteomes" id="UP000265715">
    <property type="component" value="Unassembled WGS sequence"/>
</dbReference>
<gene>
    <name evidence="2" type="ORF">Mterra_01894</name>
</gene>
<reference evidence="2 3" key="1">
    <citation type="submission" date="2018-08" db="EMBL/GenBank/DDBJ databases">
        <title>Meiothermus terrae DSM 26712 genome sequencing project.</title>
        <authorList>
            <person name="Da Costa M.S."/>
            <person name="Albuquerque L."/>
            <person name="Raposo P."/>
            <person name="Froufe H.J.C."/>
            <person name="Barroso C.S."/>
            <person name="Egas C."/>
        </authorList>
    </citation>
    <scope>NUCLEOTIDE SEQUENCE [LARGE SCALE GENOMIC DNA]</scope>
    <source>
        <strain evidence="2 3">DSM 26712</strain>
    </source>
</reference>